<dbReference type="InterPro" id="IPR039261">
    <property type="entry name" value="FNR_nucleotide-bd"/>
</dbReference>
<comment type="caution">
    <text evidence="3">The sequence shown here is derived from an EMBL/GenBank/DDBJ whole genome shotgun (WGS) entry which is preliminary data.</text>
</comment>
<dbReference type="CDD" id="cd00207">
    <property type="entry name" value="fer2"/>
    <property type="match status" value="1"/>
</dbReference>
<dbReference type="Pfam" id="PF00111">
    <property type="entry name" value="Fer2"/>
    <property type="match status" value="1"/>
</dbReference>
<name>A0A8J6NXY9_9GAMM</name>
<evidence type="ECO:0000259" key="1">
    <source>
        <dbReference type="PROSITE" id="PS51085"/>
    </source>
</evidence>
<dbReference type="PANTHER" id="PTHR47354">
    <property type="entry name" value="NADH OXIDOREDUCTASE HCR"/>
    <property type="match status" value="1"/>
</dbReference>
<dbReference type="PROSITE" id="PS51085">
    <property type="entry name" value="2FE2S_FER_2"/>
    <property type="match status" value="1"/>
</dbReference>
<dbReference type="Pfam" id="PF00970">
    <property type="entry name" value="FAD_binding_6"/>
    <property type="match status" value="1"/>
</dbReference>
<dbReference type="Pfam" id="PF00175">
    <property type="entry name" value="NAD_binding_1"/>
    <property type="match status" value="1"/>
</dbReference>
<dbReference type="Gene3D" id="2.40.30.10">
    <property type="entry name" value="Translation factors"/>
    <property type="match status" value="1"/>
</dbReference>
<accession>A0A8J6NXY9</accession>
<dbReference type="InterPro" id="IPR001041">
    <property type="entry name" value="2Fe-2S_ferredoxin-type"/>
</dbReference>
<dbReference type="InterPro" id="IPR036010">
    <property type="entry name" value="2Fe-2S_ferredoxin-like_sf"/>
</dbReference>
<organism evidence="3 4">
    <name type="scientific">Candidatus Thiopontia autotrophica</name>
    <dbReference type="NCBI Taxonomy" id="2841688"/>
    <lineage>
        <taxon>Bacteria</taxon>
        <taxon>Pseudomonadati</taxon>
        <taxon>Pseudomonadota</taxon>
        <taxon>Gammaproteobacteria</taxon>
        <taxon>Candidatus Thiopontia</taxon>
    </lineage>
</organism>
<dbReference type="PROSITE" id="PS51384">
    <property type="entry name" value="FAD_FR"/>
    <property type="match status" value="1"/>
</dbReference>
<dbReference type="InterPro" id="IPR012675">
    <property type="entry name" value="Beta-grasp_dom_sf"/>
</dbReference>
<protein>
    <submittedName>
        <fullName evidence="3">CDP-6-deoxy-delta-3,4-glucoseen reductase</fullName>
    </submittedName>
</protein>
<dbReference type="Proteomes" id="UP000654401">
    <property type="component" value="Unassembled WGS sequence"/>
</dbReference>
<dbReference type="InterPro" id="IPR017938">
    <property type="entry name" value="Riboflavin_synthase-like_b-brl"/>
</dbReference>
<feature type="domain" description="2Fe-2S ferredoxin-type" evidence="1">
    <location>
        <begin position="3"/>
        <end position="94"/>
    </location>
</feature>
<dbReference type="PRINTS" id="PR00410">
    <property type="entry name" value="PHEHYDRXLASE"/>
</dbReference>
<dbReference type="PROSITE" id="PS00197">
    <property type="entry name" value="2FE2S_FER_1"/>
    <property type="match status" value="1"/>
</dbReference>
<dbReference type="InterPro" id="IPR001433">
    <property type="entry name" value="OxRdtase_FAD/NAD-bd"/>
</dbReference>
<evidence type="ECO:0000259" key="2">
    <source>
        <dbReference type="PROSITE" id="PS51384"/>
    </source>
</evidence>
<dbReference type="InterPro" id="IPR017927">
    <property type="entry name" value="FAD-bd_FR_type"/>
</dbReference>
<dbReference type="GO" id="GO:0051537">
    <property type="term" value="F:2 iron, 2 sulfur cluster binding"/>
    <property type="evidence" value="ECO:0007669"/>
    <property type="project" value="InterPro"/>
</dbReference>
<evidence type="ECO:0000313" key="3">
    <source>
        <dbReference type="EMBL" id="MBC8519774.1"/>
    </source>
</evidence>
<dbReference type="SUPFAM" id="SSF63380">
    <property type="entry name" value="Riboflavin synthase domain-like"/>
    <property type="match status" value="1"/>
</dbReference>
<reference evidence="3 4" key="1">
    <citation type="submission" date="2020-08" db="EMBL/GenBank/DDBJ databases">
        <title>Bridging the membrane lipid divide: bacteria of the FCB group superphylum have the potential to synthesize archaeal ether lipids.</title>
        <authorList>
            <person name="Villanueva L."/>
            <person name="Von Meijenfeldt F.A.B."/>
            <person name="Westbye A.B."/>
            <person name="Yadav S."/>
            <person name="Hopmans E.C."/>
            <person name="Dutilh B.E."/>
            <person name="Sinninghe Damste J.S."/>
        </authorList>
    </citation>
    <scope>NUCLEOTIDE SEQUENCE [LARGE SCALE GENOMIC DNA]</scope>
    <source>
        <strain evidence="3">NIOZ-UU100</strain>
    </source>
</reference>
<evidence type="ECO:0000313" key="4">
    <source>
        <dbReference type="Proteomes" id="UP000654401"/>
    </source>
</evidence>
<dbReference type="InterPro" id="IPR006058">
    <property type="entry name" value="2Fe2S_fd_BS"/>
</dbReference>
<proteinExistence type="predicted"/>
<feature type="domain" description="FAD-binding FR-type" evidence="2">
    <location>
        <begin position="101"/>
        <end position="201"/>
    </location>
</feature>
<dbReference type="EMBL" id="JACNFK010000027">
    <property type="protein sequence ID" value="MBC8519774.1"/>
    <property type="molecule type" value="Genomic_DNA"/>
</dbReference>
<dbReference type="AlphaFoldDB" id="A0A8J6NXY9"/>
<gene>
    <name evidence="3" type="ORF">H8D24_05155</name>
</gene>
<dbReference type="InterPro" id="IPR050415">
    <property type="entry name" value="MRET"/>
</dbReference>
<dbReference type="CDD" id="cd06189">
    <property type="entry name" value="flavin_oxioreductase"/>
    <property type="match status" value="1"/>
</dbReference>
<dbReference type="PANTHER" id="PTHR47354:SF5">
    <property type="entry name" value="PROTEIN RFBI"/>
    <property type="match status" value="1"/>
</dbReference>
<dbReference type="Gene3D" id="3.10.20.30">
    <property type="match status" value="1"/>
</dbReference>
<dbReference type="SUPFAM" id="SSF52343">
    <property type="entry name" value="Ferredoxin reductase-like, C-terminal NADP-linked domain"/>
    <property type="match status" value="1"/>
</dbReference>
<dbReference type="SUPFAM" id="SSF54292">
    <property type="entry name" value="2Fe-2S ferredoxin-like"/>
    <property type="match status" value="1"/>
</dbReference>
<dbReference type="GO" id="GO:0016491">
    <property type="term" value="F:oxidoreductase activity"/>
    <property type="evidence" value="ECO:0007669"/>
    <property type="project" value="InterPro"/>
</dbReference>
<dbReference type="Gene3D" id="3.40.50.80">
    <property type="entry name" value="Nucleotide-binding domain of ferredoxin-NADP reductase (FNR) module"/>
    <property type="match status" value="1"/>
</dbReference>
<sequence>MSNRVQLQPSGKEFELSDGETILDGALAHGIGFPFGCQNGFCGACKAKVVSGEYEYQDEYNAQSLTEDELANDVVICCKAEAKSDLVVEVHELVAVEEIEVRTMPVKVSKIEHLAEDVIRLCLKQPEDESLQFLAGQYIEVILEGNRRRAFSIANAPHNNSEIELHLRRVDGGLFTPHVFNEMKEKDILRVEGPLGTFFLREDSANDLILVAGGTGFAPIKGMVEHAIEMGMDNHIKIYWGARGHDDLYLDSLAREWADSHENISYIPVLSAADESWSGRRGYVHEAVVEDHSDLSAVDIYMAGPPVMIDAGKSAFSALGLTADHLYFDSFEVAGEAGR</sequence>
<dbReference type="InterPro" id="IPR008333">
    <property type="entry name" value="Cbr1-like_FAD-bd_dom"/>
</dbReference>